<feature type="chain" id="PRO_5042113725" description="Survival protein SurE-like phosphatase/nucleotidase domain-containing protein" evidence="4">
    <location>
        <begin position="18"/>
        <end position="295"/>
    </location>
</feature>
<gene>
    <name evidence="6" type="ORF">NLI96_g6573</name>
</gene>
<dbReference type="Proteomes" id="UP001212997">
    <property type="component" value="Unassembled WGS sequence"/>
</dbReference>
<reference evidence="6" key="1">
    <citation type="submission" date="2022-07" db="EMBL/GenBank/DDBJ databases">
        <title>Genome Sequence of Physisporinus lineatus.</title>
        <authorList>
            <person name="Buettner E."/>
        </authorList>
    </citation>
    <scope>NUCLEOTIDE SEQUENCE</scope>
    <source>
        <strain evidence="6">VT162</strain>
    </source>
</reference>
<dbReference type="Gene3D" id="3.40.1210.10">
    <property type="entry name" value="Survival protein SurE-like phosphatase/nucleotidase"/>
    <property type="match status" value="1"/>
</dbReference>
<protein>
    <recommendedName>
        <fullName evidence="5">Survival protein SurE-like phosphatase/nucleotidase domain-containing protein</fullName>
    </recommendedName>
</protein>
<feature type="domain" description="Survival protein SurE-like phosphatase/nucleotidase" evidence="5">
    <location>
        <begin position="20"/>
        <end position="216"/>
    </location>
</feature>
<dbReference type="AlphaFoldDB" id="A0AAD5V5J6"/>
<keyword evidence="7" id="KW-1185">Reference proteome</keyword>
<evidence type="ECO:0000256" key="2">
    <source>
        <dbReference type="ARBA" id="ARBA00022723"/>
    </source>
</evidence>
<feature type="signal peptide" evidence="4">
    <location>
        <begin position="1"/>
        <end position="17"/>
    </location>
</feature>
<evidence type="ECO:0000256" key="3">
    <source>
        <dbReference type="ARBA" id="ARBA00022801"/>
    </source>
</evidence>
<name>A0AAD5V5J6_9APHY</name>
<evidence type="ECO:0000259" key="5">
    <source>
        <dbReference type="Pfam" id="PF01975"/>
    </source>
</evidence>
<dbReference type="EMBL" id="JANAWD010000244">
    <property type="protein sequence ID" value="KAJ3483053.1"/>
    <property type="molecule type" value="Genomic_DNA"/>
</dbReference>
<dbReference type="GO" id="GO:0008252">
    <property type="term" value="F:nucleotidase activity"/>
    <property type="evidence" value="ECO:0007669"/>
    <property type="project" value="InterPro"/>
</dbReference>
<keyword evidence="2" id="KW-0479">Metal-binding</keyword>
<dbReference type="GO" id="GO:0046872">
    <property type="term" value="F:metal ion binding"/>
    <property type="evidence" value="ECO:0007669"/>
    <property type="project" value="UniProtKB-KW"/>
</dbReference>
<dbReference type="PANTHER" id="PTHR30457">
    <property type="entry name" value="5'-NUCLEOTIDASE SURE"/>
    <property type="match status" value="1"/>
</dbReference>
<keyword evidence="3" id="KW-0378">Hydrolase</keyword>
<dbReference type="Pfam" id="PF01975">
    <property type="entry name" value="SurE"/>
    <property type="match status" value="1"/>
</dbReference>
<evidence type="ECO:0000313" key="6">
    <source>
        <dbReference type="EMBL" id="KAJ3483053.1"/>
    </source>
</evidence>
<dbReference type="InterPro" id="IPR036523">
    <property type="entry name" value="SurE-like_sf"/>
</dbReference>
<accession>A0AAD5V5J6</accession>
<comment type="caution">
    <text evidence="6">The sequence shown here is derived from an EMBL/GenBank/DDBJ whole genome shotgun (WGS) entry which is preliminary data.</text>
</comment>
<organism evidence="6 7">
    <name type="scientific">Meripilus lineatus</name>
    <dbReference type="NCBI Taxonomy" id="2056292"/>
    <lineage>
        <taxon>Eukaryota</taxon>
        <taxon>Fungi</taxon>
        <taxon>Dikarya</taxon>
        <taxon>Basidiomycota</taxon>
        <taxon>Agaricomycotina</taxon>
        <taxon>Agaricomycetes</taxon>
        <taxon>Polyporales</taxon>
        <taxon>Meripilaceae</taxon>
        <taxon>Meripilus</taxon>
    </lineage>
</organism>
<keyword evidence="4" id="KW-0732">Signal</keyword>
<dbReference type="InterPro" id="IPR030048">
    <property type="entry name" value="SurE"/>
</dbReference>
<dbReference type="PANTHER" id="PTHR30457:SF0">
    <property type="entry name" value="PHOSPHATASE, PUTATIVE (AFU_ORTHOLOGUE AFUA_4G01070)-RELATED"/>
    <property type="match status" value="1"/>
</dbReference>
<evidence type="ECO:0000256" key="1">
    <source>
        <dbReference type="ARBA" id="ARBA00011062"/>
    </source>
</evidence>
<comment type="similarity">
    <text evidence="1">Belongs to the SurE nucleotidase family.</text>
</comment>
<sequence>MLTRLQVILSFILLTSAQKILVTNDDGWAVAQIRAQFNALESAGYDVCRTGSSSAPPTTLTTPCEFNTCPTGSPPEGADANDPRLNYVNSFPVDSVRFGIQTLSPQLFGSRPDFIVSGPNVGNNLGTGVRGSGTVGAACEAALENLPSIAFSGASTSHVSFTTLQTDPTSSATVAALLYSQLTVQLVNALLRTTLTPTLPSGITLNVNYPRTSLRGCTSISNYAFVFTRLVVDNSATDVETCGSTRLPDESTVVGAGCFASVTVINATTKMDVSATVQGQVLSRFPSTFFSCFSN</sequence>
<evidence type="ECO:0000256" key="4">
    <source>
        <dbReference type="SAM" id="SignalP"/>
    </source>
</evidence>
<evidence type="ECO:0000313" key="7">
    <source>
        <dbReference type="Proteomes" id="UP001212997"/>
    </source>
</evidence>
<proteinExistence type="inferred from homology"/>
<dbReference type="SUPFAM" id="SSF64167">
    <property type="entry name" value="SurE-like"/>
    <property type="match status" value="1"/>
</dbReference>
<dbReference type="InterPro" id="IPR002828">
    <property type="entry name" value="SurE-like_Pase/nucleotidase"/>
</dbReference>